<dbReference type="EMBL" id="VFSU01000026">
    <property type="protein sequence ID" value="TPE60590.1"/>
    <property type="molecule type" value="Genomic_DNA"/>
</dbReference>
<keyword evidence="2" id="KW-1185">Reference proteome</keyword>
<proteinExistence type="predicted"/>
<dbReference type="RefSeq" id="WP_140928526.1">
    <property type="nucleotide sequence ID" value="NZ_VFSU01000026.1"/>
</dbReference>
<name>A0A501XJ56_9SPHN</name>
<gene>
    <name evidence="1" type="ORF">FJQ54_11395</name>
</gene>
<evidence type="ECO:0000313" key="1">
    <source>
        <dbReference type="EMBL" id="TPE60590.1"/>
    </source>
</evidence>
<dbReference type="Proteomes" id="UP000319897">
    <property type="component" value="Unassembled WGS sequence"/>
</dbReference>
<dbReference type="AlphaFoldDB" id="A0A501XJ56"/>
<sequence length="119" mass="12907">MFDLIGLNGEKLLVAAKSIYRLRPTTPHAGQDVTMVEYGGGYVFTLEPMGSILARIGADSTFVRFSTRSGKPVYLNRAAISRVRVSLPVNGEGTEIVVAGRYQHVTEPLAIVEALLNTQ</sequence>
<comment type="caution">
    <text evidence="1">The sequence shown here is derived from an EMBL/GenBank/DDBJ whole genome shotgun (WGS) entry which is preliminary data.</text>
</comment>
<reference evidence="1 2" key="1">
    <citation type="submission" date="2019-06" db="EMBL/GenBank/DDBJ databases">
        <authorList>
            <person name="Lee I."/>
            <person name="Jang G.I."/>
            <person name="Hwang C.Y."/>
        </authorList>
    </citation>
    <scope>NUCLEOTIDE SEQUENCE [LARGE SCALE GENOMIC DNA]</scope>
    <source>
        <strain evidence="1 2">PAMC 28131</strain>
    </source>
</reference>
<organism evidence="1 2">
    <name type="scientific">Sandaracinobacter neustonicus</name>
    <dbReference type="NCBI Taxonomy" id="1715348"/>
    <lineage>
        <taxon>Bacteria</taxon>
        <taxon>Pseudomonadati</taxon>
        <taxon>Pseudomonadota</taxon>
        <taxon>Alphaproteobacteria</taxon>
        <taxon>Sphingomonadales</taxon>
        <taxon>Sphingosinicellaceae</taxon>
        <taxon>Sandaracinobacter</taxon>
    </lineage>
</organism>
<evidence type="ECO:0000313" key="2">
    <source>
        <dbReference type="Proteomes" id="UP000319897"/>
    </source>
</evidence>
<protein>
    <submittedName>
        <fullName evidence="1">Uncharacterized protein</fullName>
    </submittedName>
</protein>
<accession>A0A501XJ56</accession>